<dbReference type="AlphaFoldDB" id="W9UYU4"/>
<feature type="domain" description="FHA" evidence="2">
    <location>
        <begin position="4"/>
        <end position="49"/>
    </location>
</feature>
<dbReference type="PROSITE" id="PS50006">
    <property type="entry name" value="FHA_DOMAIN"/>
    <property type="match status" value="1"/>
</dbReference>
<keyword evidence="4" id="KW-1185">Reference proteome</keyword>
<comment type="caution">
    <text evidence="3">The sequence shown here is derived from an EMBL/GenBank/DDBJ whole genome shotgun (WGS) entry which is preliminary data.</text>
</comment>
<dbReference type="EMBL" id="AONB01000036">
    <property type="protein sequence ID" value="EXJ09082.1"/>
    <property type="molecule type" value="Genomic_DNA"/>
</dbReference>
<feature type="compositionally biased region" description="Basic and acidic residues" evidence="1">
    <location>
        <begin position="96"/>
        <end position="109"/>
    </location>
</feature>
<reference evidence="4" key="1">
    <citation type="submission" date="2012-11" db="EMBL/GenBank/DDBJ databases">
        <authorList>
            <person name="Singh A."/>
            <person name="Pinnaka A.K."/>
            <person name="Vaidya B."/>
        </authorList>
    </citation>
    <scope>NUCLEOTIDE SEQUENCE [LARGE SCALE GENOMIC DNA]</scope>
    <source>
        <strain evidence="4">AK23</strain>
    </source>
</reference>
<gene>
    <name evidence="3" type="ORF">D791_03988</name>
</gene>
<evidence type="ECO:0000259" key="2">
    <source>
        <dbReference type="PROSITE" id="PS50006"/>
    </source>
</evidence>
<dbReference type="OrthoDB" id="9815482at2"/>
<dbReference type="InterPro" id="IPR008984">
    <property type="entry name" value="SMAD_FHA_dom_sf"/>
</dbReference>
<dbReference type="InterPro" id="IPR000253">
    <property type="entry name" value="FHA_dom"/>
</dbReference>
<dbReference type="Proteomes" id="UP000019464">
    <property type="component" value="Unassembled WGS sequence"/>
</dbReference>
<reference evidence="3 4" key="2">
    <citation type="journal article" date="2015" name="Syst. Appl. Microbiol.">
        <title>Nitrincola nitratireducens sp. nov. isolated from a haloalkaline crater lake.</title>
        <authorList>
            <person name="Singh A."/>
            <person name="Vaidya B."/>
            <person name="Tanuku N.R."/>
            <person name="Pinnaka A.K."/>
        </authorList>
    </citation>
    <scope>NUCLEOTIDE SEQUENCE [LARGE SCALE GENOMIC DNA]</scope>
    <source>
        <strain evidence="3 4">AK23</strain>
    </source>
</reference>
<dbReference type="STRING" id="1229521.D791_03988"/>
<dbReference type="Pfam" id="PF00498">
    <property type="entry name" value="FHA"/>
    <property type="match status" value="1"/>
</dbReference>
<sequence>MKRVLIGTGANCDYKIVDKTVSRQHAELMIKDDGTCLIIDRVSMNGTFVCDHSGQSRSGWRRITQETVSTNEIVLLGTYKLSIAQVVASLQKDVKPKPKPEKFIRDENGHIIPAN</sequence>
<dbReference type="SUPFAM" id="SSF49879">
    <property type="entry name" value="SMAD/FHA domain"/>
    <property type="match status" value="1"/>
</dbReference>
<dbReference type="RefSeq" id="WP_036514783.1">
    <property type="nucleotide sequence ID" value="NZ_AONB01000036.1"/>
</dbReference>
<evidence type="ECO:0000313" key="3">
    <source>
        <dbReference type="EMBL" id="EXJ09082.1"/>
    </source>
</evidence>
<name>W9UYU4_9GAMM</name>
<proteinExistence type="predicted"/>
<dbReference type="CDD" id="cd00060">
    <property type="entry name" value="FHA"/>
    <property type="match status" value="1"/>
</dbReference>
<accession>W9UYU4</accession>
<dbReference type="SMART" id="SM00240">
    <property type="entry name" value="FHA"/>
    <property type="match status" value="1"/>
</dbReference>
<evidence type="ECO:0000256" key="1">
    <source>
        <dbReference type="SAM" id="MobiDB-lite"/>
    </source>
</evidence>
<feature type="region of interest" description="Disordered" evidence="1">
    <location>
        <begin position="96"/>
        <end position="115"/>
    </location>
</feature>
<organism evidence="3 4">
    <name type="scientific">Nitrincola nitratireducens</name>
    <dbReference type="NCBI Taxonomy" id="1229521"/>
    <lineage>
        <taxon>Bacteria</taxon>
        <taxon>Pseudomonadati</taxon>
        <taxon>Pseudomonadota</taxon>
        <taxon>Gammaproteobacteria</taxon>
        <taxon>Oceanospirillales</taxon>
        <taxon>Oceanospirillaceae</taxon>
        <taxon>Nitrincola</taxon>
    </lineage>
</organism>
<protein>
    <recommendedName>
        <fullName evidence="2">FHA domain-containing protein</fullName>
    </recommendedName>
</protein>
<evidence type="ECO:0000313" key="4">
    <source>
        <dbReference type="Proteomes" id="UP000019464"/>
    </source>
</evidence>
<dbReference type="Gene3D" id="2.60.200.20">
    <property type="match status" value="1"/>
</dbReference>